<sequence>MRRIIAVSVLIFATGLAIAAASWQARSSTLKNGTVRTLLAGWDLIHYPDTKAEMLIIGKNDTPLTLVTDDPDRVEIEAIGPNTSVTLKDNNHDRQYDEIYGLEDGTVLWLDGGSYTLKSSDGKWSLILSQ</sequence>
<protein>
    <submittedName>
        <fullName evidence="2">Uncharacterized protein</fullName>
    </submittedName>
</protein>
<feature type="signal peptide" evidence="1">
    <location>
        <begin position="1"/>
        <end position="19"/>
    </location>
</feature>
<dbReference type="EMBL" id="JAIQDJ010000016">
    <property type="protein sequence ID" value="MBZ4187155.1"/>
    <property type="molecule type" value="Genomic_DNA"/>
</dbReference>
<comment type="caution">
    <text evidence="2">The sequence shown here is derived from an EMBL/GenBank/DDBJ whole genome shotgun (WGS) entry which is preliminary data.</text>
</comment>
<organism evidence="2 3">
    <name type="scientific">Thermomonas beijingensis</name>
    <dbReference type="NCBI Taxonomy" id="2872701"/>
    <lineage>
        <taxon>Bacteria</taxon>
        <taxon>Pseudomonadati</taxon>
        <taxon>Pseudomonadota</taxon>
        <taxon>Gammaproteobacteria</taxon>
        <taxon>Lysobacterales</taxon>
        <taxon>Lysobacteraceae</taxon>
        <taxon>Thermomonas</taxon>
    </lineage>
</organism>
<evidence type="ECO:0000313" key="2">
    <source>
        <dbReference type="EMBL" id="MBZ4187155.1"/>
    </source>
</evidence>
<dbReference type="RefSeq" id="WP_223629825.1">
    <property type="nucleotide sequence ID" value="NZ_JAIQDJ010000016.1"/>
</dbReference>
<evidence type="ECO:0000313" key="3">
    <source>
        <dbReference type="Proteomes" id="UP001430290"/>
    </source>
</evidence>
<accession>A0ABS7THD3</accession>
<name>A0ABS7THD3_9GAMM</name>
<gene>
    <name evidence="2" type="ORF">K7B09_12570</name>
</gene>
<reference evidence="2" key="1">
    <citation type="submission" date="2021-09" db="EMBL/GenBank/DDBJ databases">
        <authorList>
            <person name="Wu T."/>
            <person name="Guo S.Z."/>
        </authorList>
    </citation>
    <scope>NUCLEOTIDE SEQUENCE</scope>
    <source>
        <strain evidence="2">RSS-23</strain>
    </source>
</reference>
<dbReference type="Proteomes" id="UP001430290">
    <property type="component" value="Unassembled WGS sequence"/>
</dbReference>
<evidence type="ECO:0000256" key="1">
    <source>
        <dbReference type="SAM" id="SignalP"/>
    </source>
</evidence>
<keyword evidence="1" id="KW-0732">Signal</keyword>
<feature type="chain" id="PRO_5045994020" evidence="1">
    <location>
        <begin position="20"/>
        <end position="130"/>
    </location>
</feature>
<proteinExistence type="predicted"/>
<keyword evidence="3" id="KW-1185">Reference proteome</keyword>